<dbReference type="EMBL" id="DS995704">
    <property type="protein sequence ID" value="EEQ32195.1"/>
    <property type="molecule type" value="Genomic_DNA"/>
</dbReference>
<feature type="domain" description="LysM" evidence="5">
    <location>
        <begin position="218"/>
        <end position="264"/>
    </location>
</feature>
<evidence type="ECO:0000256" key="3">
    <source>
        <dbReference type="ARBA" id="ARBA00023026"/>
    </source>
</evidence>
<proteinExistence type="predicted"/>
<sequence>MRLFTLFFTSLIFRQAASYLVSPPGTPAPGATVECTDWVQQSYGLTCAIIKQFYGMSAAQFEKWNPSVTQLGSGCNLIQGLYYCVQVNYVSMTFLSTGPPTTTSHMPTVTTSPTGITTPTPTQSGMVSGCNKFYKVVSGDNCYNIAAANGITLPDFYSWNPAVGDTCSTLWPDFYVCVGTTKSTPTKTTFVTSTTTPTGNGIATPTPTQPGMVANCNKFHQVVSGDSCFDISNAAGISLDNFYAWNPTVGNTCSSLWVQYYVCIGIQSSAPTSPLSKGS</sequence>
<protein>
    <submittedName>
        <fullName evidence="6">LysM domain-containing protein</fullName>
    </submittedName>
</protein>
<feature type="domain" description="LysM" evidence="5">
    <location>
        <begin position="132"/>
        <end position="178"/>
    </location>
</feature>
<dbReference type="PANTHER" id="PTHR34997:SF2">
    <property type="entry name" value="LYSM DOMAIN-CONTAINING PROTEIN-RELATED"/>
    <property type="match status" value="1"/>
</dbReference>
<dbReference type="InterPro" id="IPR018392">
    <property type="entry name" value="LysM"/>
</dbReference>
<dbReference type="InterPro" id="IPR036779">
    <property type="entry name" value="LysM_dom_sf"/>
</dbReference>
<reference evidence="7" key="1">
    <citation type="journal article" date="2012" name="MBio">
        <title>Comparative genome analysis of Trichophyton rubrum and related dermatophytes reveals candidate genes involved in infection.</title>
        <authorList>
            <person name="Martinez D.A."/>
            <person name="Oliver B.G."/>
            <person name="Graeser Y."/>
            <person name="Goldberg J.M."/>
            <person name="Li W."/>
            <person name="Martinez-Rossi N.M."/>
            <person name="Monod M."/>
            <person name="Shelest E."/>
            <person name="Barton R.C."/>
            <person name="Birch E."/>
            <person name="Brakhage A.A."/>
            <person name="Chen Z."/>
            <person name="Gurr S.J."/>
            <person name="Heiman D."/>
            <person name="Heitman J."/>
            <person name="Kosti I."/>
            <person name="Rossi A."/>
            <person name="Saif S."/>
            <person name="Samalova M."/>
            <person name="Saunders C.W."/>
            <person name="Shea T."/>
            <person name="Summerbell R.C."/>
            <person name="Xu J."/>
            <person name="Young S."/>
            <person name="Zeng Q."/>
            <person name="Birren B.W."/>
            <person name="Cuomo C.A."/>
            <person name="White T.C."/>
        </authorList>
    </citation>
    <scope>NUCLEOTIDE SEQUENCE [LARGE SCALE GENOMIC DNA]</scope>
    <source>
        <strain evidence="7">ATCC MYA-4605 / CBS 113480</strain>
    </source>
</reference>
<evidence type="ECO:0000256" key="2">
    <source>
        <dbReference type="ARBA" id="ARBA00022729"/>
    </source>
</evidence>
<keyword evidence="3" id="KW-0843">Virulence</keyword>
<keyword evidence="2 4" id="KW-0732">Signal</keyword>
<evidence type="ECO:0000313" key="6">
    <source>
        <dbReference type="EMBL" id="EEQ32195.1"/>
    </source>
</evidence>
<dbReference type="CDD" id="cd00118">
    <property type="entry name" value="LysM"/>
    <property type="match status" value="2"/>
</dbReference>
<feature type="signal peptide" evidence="4">
    <location>
        <begin position="1"/>
        <end position="18"/>
    </location>
</feature>
<dbReference type="PROSITE" id="PS51782">
    <property type="entry name" value="LYSM"/>
    <property type="match status" value="2"/>
</dbReference>
<feature type="chain" id="PRO_5002951729" evidence="4">
    <location>
        <begin position="19"/>
        <end position="279"/>
    </location>
</feature>
<dbReference type="VEuPathDB" id="FungiDB:MCYG_05014"/>
<evidence type="ECO:0000259" key="5">
    <source>
        <dbReference type="PROSITE" id="PS51782"/>
    </source>
</evidence>
<dbReference type="Gene3D" id="3.10.350.10">
    <property type="entry name" value="LysM domain"/>
    <property type="match status" value="3"/>
</dbReference>
<dbReference type="OMA" id="NTTKNCK"/>
<keyword evidence="1" id="KW-0147">Chitin-binding</keyword>
<dbReference type="Proteomes" id="UP000002035">
    <property type="component" value="Unassembled WGS sequence"/>
</dbReference>
<dbReference type="RefSeq" id="XP_002847277.1">
    <property type="nucleotide sequence ID" value="XM_002847231.1"/>
</dbReference>
<dbReference type="STRING" id="554155.C5FQP2"/>
<evidence type="ECO:0000256" key="4">
    <source>
        <dbReference type="SAM" id="SignalP"/>
    </source>
</evidence>
<dbReference type="InterPro" id="IPR052210">
    <property type="entry name" value="LysM1-like"/>
</dbReference>
<dbReference type="GeneID" id="9226132"/>
<dbReference type="AlphaFoldDB" id="C5FQP2"/>
<dbReference type="GO" id="GO:0008061">
    <property type="term" value="F:chitin binding"/>
    <property type="evidence" value="ECO:0007669"/>
    <property type="project" value="UniProtKB-KW"/>
</dbReference>
<keyword evidence="7" id="KW-1185">Reference proteome</keyword>
<evidence type="ECO:0000256" key="1">
    <source>
        <dbReference type="ARBA" id="ARBA00022669"/>
    </source>
</evidence>
<dbReference type="PANTHER" id="PTHR34997">
    <property type="entry name" value="AM15"/>
    <property type="match status" value="1"/>
</dbReference>
<dbReference type="HOGENOM" id="CLU_010591_0_0_1"/>
<organism evidence="6 7">
    <name type="scientific">Arthroderma otae (strain ATCC MYA-4605 / CBS 113480)</name>
    <name type="common">Microsporum canis</name>
    <dbReference type="NCBI Taxonomy" id="554155"/>
    <lineage>
        <taxon>Eukaryota</taxon>
        <taxon>Fungi</taxon>
        <taxon>Dikarya</taxon>
        <taxon>Ascomycota</taxon>
        <taxon>Pezizomycotina</taxon>
        <taxon>Eurotiomycetes</taxon>
        <taxon>Eurotiomycetidae</taxon>
        <taxon>Onygenales</taxon>
        <taxon>Arthrodermataceae</taxon>
        <taxon>Microsporum</taxon>
    </lineage>
</organism>
<dbReference type="OrthoDB" id="5985073at2759"/>
<dbReference type="eggNOG" id="KOG2806">
    <property type="taxonomic scope" value="Eukaryota"/>
</dbReference>
<dbReference type="Pfam" id="PF01476">
    <property type="entry name" value="LysM"/>
    <property type="match status" value="2"/>
</dbReference>
<evidence type="ECO:0000313" key="7">
    <source>
        <dbReference type="Proteomes" id="UP000002035"/>
    </source>
</evidence>
<gene>
    <name evidence="6" type="ORF">MCYG_05014</name>
</gene>
<name>C5FQP2_ARTOC</name>
<accession>C5FQP2</accession>
<dbReference type="SMART" id="SM00257">
    <property type="entry name" value="LysM"/>
    <property type="match status" value="2"/>
</dbReference>
<dbReference type="SUPFAM" id="SSF54106">
    <property type="entry name" value="LysM domain"/>
    <property type="match status" value="2"/>
</dbReference>